<sequence>MHPSVCVLFTVIFFLFFNDATMVELLNRSVACPEAVHPRRELSGIKTSFQLPSPLPNWPPGGGFGGGIIDLGGIQVSQVSAFNKIWAANEGGPGNVGATFYEPVSIPQGFSVLGFYSQPNNMPLFGHVLVGKDVTHDPSNPTLRVPTDYTLVWSSVSLNIKKDGDGYIWFPNPPDGYRAVGYIVTTTSEKPALERVRCVRSDLTDTLESDVWIWGSSKSLNVNGFNVYSSRPINRGVEAKSAPMGGFVVENGIWPGNTLSLYCLKNLKGSLVNSMPNLDQIETLIKTYSPVVYFHPNEHYLPCSVDWLFQNGALVYHKGDESNPILIDQNSSNLPQGGSNDGTYWLDLPKDGLSKENIKKGNLQNASSYFHIKPMYGGLFTDIAVWLFYPFNGASRAKVEFINISLEKIGEHVSDWEHVTLRVSNFNGELNSVFFAQHSSGTWVSASVLEYANGNKPVVYSSLNGHASYPKPGLVLLGPQGVNIGLRDDMAKSNKVMDTGERAMVVAAEYLGSIVVEPPWLNYFRKWGPKIQYDLDKEINKLEKVMIWKLKKAFAKFVRSVPREVLGEDGPIGPKAKHDWNGDEMG</sequence>
<organism evidence="1 2">
    <name type="scientific">Cichorium intybus</name>
    <name type="common">Chicory</name>
    <dbReference type="NCBI Taxonomy" id="13427"/>
    <lineage>
        <taxon>Eukaryota</taxon>
        <taxon>Viridiplantae</taxon>
        <taxon>Streptophyta</taxon>
        <taxon>Embryophyta</taxon>
        <taxon>Tracheophyta</taxon>
        <taxon>Spermatophyta</taxon>
        <taxon>Magnoliopsida</taxon>
        <taxon>eudicotyledons</taxon>
        <taxon>Gunneridae</taxon>
        <taxon>Pentapetalae</taxon>
        <taxon>asterids</taxon>
        <taxon>campanulids</taxon>
        <taxon>Asterales</taxon>
        <taxon>Asteraceae</taxon>
        <taxon>Cichorioideae</taxon>
        <taxon>Cichorieae</taxon>
        <taxon>Cichoriinae</taxon>
        <taxon>Cichorium</taxon>
    </lineage>
</organism>
<protein>
    <submittedName>
        <fullName evidence="1">Uncharacterized protein</fullName>
    </submittedName>
</protein>
<evidence type="ECO:0000313" key="2">
    <source>
        <dbReference type="Proteomes" id="UP001055811"/>
    </source>
</evidence>
<accession>A0ACB9F0K4</accession>
<reference evidence="2" key="1">
    <citation type="journal article" date="2022" name="Mol. Ecol. Resour.">
        <title>The genomes of chicory, endive, great burdock and yacon provide insights into Asteraceae palaeo-polyploidization history and plant inulin production.</title>
        <authorList>
            <person name="Fan W."/>
            <person name="Wang S."/>
            <person name="Wang H."/>
            <person name="Wang A."/>
            <person name="Jiang F."/>
            <person name="Liu H."/>
            <person name="Zhao H."/>
            <person name="Xu D."/>
            <person name="Zhang Y."/>
        </authorList>
    </citation>
    <scope>NUCLEOTIDE SEQUENCE [LARGE SCALE GENOMIC DNA]</scope>
    <source>
        <strain evidence="2">cv. Punajuju</strain>
    </source>
</reference>
<dbReference type="Proteomes" id="UP001055811">
    <property type="component" value="Linkage Group LG03"/>
</dbReference>
<proteinExistence type="predicted"/>
<evidence type="ECO:0000313" key="1">
    <source>
        <dbReference type="EMBL" id="KAI3764629.1"/>
    </source>
</evidence>
<reference evidence="1 2" key="2">
    <citation type="journal article" date="2022" name="Mol. Ecol. Resour.">
        <title>The genomes of chicory, endive, great burdock and yacon provide insights into Asteraceae paleo-polyploidization history and plant inulin production.</title>
        <authorList>
            <person name="Fan W."/>
            <person name="Wang S."/>
            <person name="Wang H."/>
            <person name="Wang A."/>
            <person name="Jiang F."/>
            <person name="Liu H."/>
            <person name="Zhao H."/>
            <person name="Xu D."/>
            <person name="Zhang Y."/>
        </authorList>
    </citation>
    <scope>NUCLEOTIDE SEQUENCE [LARGE SCALE GENOMIC DNA]</scope>
    <source>
        <strain evidence="2">cv. Punajuju</strain>
        <tissue evidence="1">Leaves</tissue>
    </source>
</reference>
<name>A0ACB9F0K4_CICIN</name>
<gene>
    <name evidence="1" type="ORF">L2E82_14640</name>
</gene>
<keyword evidence="2" id="KW-1185">Reference proteome</keyword>
<comment type="caution">
    <text evidence="1">The sequence shown here is derived from an EMBL/GenBank/DDBJ whole genome shotgun (WGS) entry which is preliminary data.</text>
</comment>
<dbReference type="EMBL" id="CM042011">
    <property type="protein sequence ID" value="KAI3764629.1"/>
    <property type="molecule type" value="Genomic_DNA"/>
</dbReference>